<evidence type="ECO:0000313" key="1">
    <source>
        <dbReference type="EMBL" id="PON90021.1"/>
    </source>
</evidence>
<gene>
    <name evidence="1" type="ORF">TorRG33x02_143070</name>
</gene>
<sequence length="59" mass="6894">REKRREKNRPALGVHHPWCFSAIPEKSVQGDCLLVLLWISLLEIKKVTTHRINQTGFEN</sequence>
<dbReference type="EMBL" id="JXTC01000088">
    <property type="protein sequence ID" value="PON90021.1"/>
    <property type="molecule type" value="Genomic_DNA"/>
</dbReference>
<dbReference type="Proteomes" id="UP000237000">
    <property type="component" value="Unassembled WGS sequence"/>
</dbReference>
<keyword evidence="2" id="KW-1185">Reference proteome</keyword>
<proteinExistence type="predicted"/>
<protein>
    <submittedName>
        <fullName evidence="1">Uncharacterized protein</fullName>
    </submittedName>
</protein>
<name>A0A2P5EWW1_TREOI</name>
<feature type="non-terminal residue" evidence="1">
    <location>
        <position position="1"/>
    </location>
</feature>
<dbReference type="AlphaFoldDB" id="A0A2P5EWW1"/>
<dbReference type="InParanoid" id="A0A2P5EWW1"/>
<comment type="caution">
    <text evidence="1">The sequence shown here is derived from an EMBL/GenBank/DDBJ whole genome shotgun (WGS) entry which is preliminary data.</text>
</comment>
<organism evidence="1 2">
    <name type="scientific">Trema orientale</name>
    <name type="common">Charcoal tree</name>
    <name type="synonym">Celtis orientalis</name>
    <dbReference type="NCBI Taxonomy" id="63057"/>
    <lineage>
        <taxon>Eukaryota</taxon>
        <taxon>Viridiplantae</taxon>
        <taxon>Streptophyta</taxon>
        <taxon>Embryophyta</taxon>
        <taxon>Tracheophyta</taxon>
        <taxon>Spermatophyta</taxon>
        <taxon>Magnoliopsida</taxon>
        <taxon>eudicotyledons</taxon>
        <taxon>Gunneridae</taxon>
        <taxon>Pentapetalae</taxon>
        <taxon>rosids</taxon>
        <taxon>fabids</taxon>
        <taxon>Rosales</taxon>
        <taxon>Cannabaceae</taxon>
        <taxon>Trema</taxon>
    </lineage>
</organism>
<accession>A0A2P5EWW1</accession>
<reference evidence="2" key="1">
    <citation type="submission" date="2016-06" db="EMBL/GenBank/DDBJ databases">
        <title>Parallel loss of symbiosis genes in relatives of nitrogen-fixing non-legume Parasponia.</title>
        <authorList>
            <person name="Van Velzen R."/>
            <person name="Holmer R."/>
            <person name="Bu F."/>
            <person name="Rutten L."/>
            <person name="Van Zeijl A."/>
            <person name="Liu W."/>
            <person name="Santuari L."/>
            <person name="Cao Q."/>
            <person name="Sharma T."/>
            <person name="Shen D."/>
            <person name="Roswanjaya Y."/>
            <person name="Wardhani T."/>
            <person name="Kalhor M.S."/>
            <person name="Jansen J."/>
            <person name="Van den Hoogen J."/>
            <person name="Gungor B."/>
            <person name="Hartog M."/>
            <person name="Hontelez J."/>
            <person name="Verver J."/>
            <person name="Yang W.-C."/>
            <person name="Schijlen E."/>
            <person name="Repin R."/>
            <person name="Schilthuizen M."/>
            <person name="Schranz E."/>
            <person name="Heidstra R."/>
            <person name="Miyata K."/>
            <person name="Fedorova E."/>
            <person name="Kohlen W."/>
            <person name="Bisseling T."/>
            <person name="Smit S."/>
            <person name="Geurts R."/>
        </authorList>
    </citation>
    <scope>NUCLEOTIDE SEQUENCE [LARGE SCALE GENOMIC DNA]</scope>
    <source>
        <strain evidence="2">cv. RG33-2</strain>
    </source>
</reference>
<evidence type="ECO:0000313" key="2">
    <source>
        <dbReference type="Proteomes" id="UP000237000"/>
    </source>
</evidence>
<dbReference type="OrthoDB" id="10458855at2759"/>
<feature type="non-terminal residue" evidence="1">
    <location>
        <position position="59"/>
    </location>
</feature>